<dbReference type="PROSITE" id="PS00409">
    <property type="entry name" value="PROKAR_NTER_METHYL"/>
    <property type="match status" value="1"/>
</dbReference>
<proteinExistence type="predicted"/>
<dbReference type="Proteomes" id="UP000000268">
    <property type="component" value="Chromosome"/>
</dbReference>
<accession>B0C1I8</accession>
<organism evidence="2 3">
    <name type="scientific">Acaryochloris marina (strain MBIC 11017)</name>
    <dbReference type="NCBI Taxonomy" id="329726"/>
    <lineage>
        <taxon>Bacteria</taxon>
        <taxon>Bacillati</taxon>
        <taxon>Cyanobacteriota</taxon>
        <taxon>Cyanophyceae</taxon>
        <taxon>Acaryochloridales</taxon>
        <taxon>Acaryochloridaceae</taxon>
        <taxon>Acaryochloris</taxon>
    </lineage>
</organism>
<name>B0C1I8_ACAM1</name>
<sequence length="245" mass="26468">MITRTQKNFHEQGFTLVEVAVSMLVLALFIGTAMQGLVLSTKFKVRAKQLTAANNWIQQDLEDVKAVASDVGQVPLTSALLYADALPGDTTIKVTQLGFRLGDSIVIGTETSSNVITNLQFQNDPATNTNYLEVTLLNPLAYAQKADSTALVLARCRSHLATGGFAAYLDESLPAVQSETDNSSTPTSGQKTIMGQEFTLNRTTAVRPAEPYQILEVTYNVIDEKLETVAQANSEVVSNAFFACP</sequence>
<feature type="transmembrane region" description="Helical" evidence="1">
    <location>
        <begin position="20"/>
        <end position="39"/>
    </location>
</feature>
<dbReference type="eggNOG" id="COG4967">
    <property type="taxonomic scope" value="Bacteria"/>
</dbReference>
<dbReference type="STRING" id="329726.AM1_5881"/>
<reference evidence="2 3" key="1">
    <citation type="journal article" date="2008" name="Proc. Natl. Acad. Sci. U.S.A.">
        <title>Niche adaptation and genome expansion in the chlorophyll d-producing cyanobacterium Acaryochloris marina.</title>
        <authorList>
            <person name="Swingley W.D."/>
            <person name="Chen M."/>
            <person name="Cheung P.C."/>
            <person name="Conrad A.L."/>
            <person name="Dejesa L.C."/>
            <person name="Hao J."/>
            <person name="Honchak B.M."/>
            <person name="Karbach L.E."/>
            <person name="Kurdoglu A."/>
            <person name="Lahiri S."/>
            <person name="Mastrian S.D."/>
            <person name="Miyashita H."/>
            <person name="Page L."/>
            <person name="Ramakrishna P."/>
            <person name="Satoh S."/>
            <person name="Sattley W.M."/>
            <person name="Shimada Y."/>
            <person name="Taylor H.L."/>
            <person name="Tomo T."/>
            <person name="Tsuchiya T."/>
            <person name="Wang Z.T."/>
            <person name="Raymond J."/>
            <person name="Mimuro M."/>
            <person name="Blankenship R.E."/>
            <person name="Touchman J.W."/>
        </authorList>
    </citation>
    <scope>NUCLEOTIDE SEQUENCE [LARGE SCALE GENOMIC DNA]</scope>
    <source>
        <strain evidence="3">MBIC 11017</strain>
    </source>
</reference>
<keyword evidence="3" id="KW-1185">Reference proteome</keyword>
<dbReference type="RefSeq" id="WP_012166029.1">
    <property type="nucleotide sequence ID" value="NC_009925.1"/>
</dbReference>
<dbReference type="NCBIfam" id="TIGR02532">
    <property type="entry name" value="IV_pilin_GFxxxE"/>
    <property type="match status" value="1"/>
</dbReference>
<dbReference type="HOGENOM" id="CLU_1188363_0_0_3"/>
<dbReference type="InterPro" id="IPR012902">
    <property type="entry name" value="N_methyl_site"/>
</dbReference>
<evidence type="ECO:0000313" key="3">
    <source>
        <dbReference type="Proteomes" id="UP000000268"/>
    </source>
</evidence>
<keyword evidence="1" id="KW-0472">Membrane</keyword>
<gene>
    <name evidence="2" type="ordered locus">AM1_5881</name>
</gene>
<dbReference type="KEGG" id="amr:AM1_5881"/>
<dbReference type="AlphaFoldDB" id="B0C1I8"/>
<keyword evidence="1" id="KW-1133">Transmembrane helix</keyword>
<dbReference type="OrthoDB" id="426076at2"/>
<evidence type="ECO:0000313" key="2">
    <source>
        <dbReference type="EMBL" id="ABW30822.1"/>
    </source>
</evidence>
<dbReference type="Pfam" id="PF07963">
    <property type="entry name" value="N_methyl"/>
    <property type="match status" value="1"/>
</dbReference>
<dbReference type="EMBL" id="CP000828">
    <property type="protein sequence ID" value="ABW30822.1"/>
    <property type="molecule type" value="Genomic_DNA"/>
</dbReference>
<evidence type="ECO:0000256" key="1">
    <source>
        <dbReference type="SAM" id="Phobius"/>
    </source>
</evidence>
<keyword evidence="1" id="KW-0812">Transmembrane</keyword>
<evidence type="ECO:0008006" key="4">
    <source>
        <dbReference type="Google" id="ProtNLM"/>
    </source>
</evidence>
<protein>
    <recommendedName>
        <fullName evidence="4">Prepilin-type N-cleavage/methylation domain protein</fullName>
    </recommendedName>
</protein>